<evidence type="ECO:0000256" key="1">
    <source>
        <dbReference type="ARBA" id="ARBA00022801"/>
    </source>
</evidence>
<dbReference type="GO" id="GO:0005975">
    <property type="term" value="P:carbohydrate metabolic process"/>
    <property type="evidence" value="ECO:0007669"/>
    <property type="project" value="InterPro"/>
</dbReference>
<dbReference type="Pfam" id="PF07470">
    <property type="entry name" value="Glyco_hydro_88"/>
    <property type="match status" value="1"/>
</dbReference>
<dbReference type="SUPFAM" id="SSF48208">
    <property type="entry name" value="Six-hairpin glycosidases"/>
    <property type="match status" value="1"/>
</dbReference>
<dbReference type="Proteomes" id="UP001385951">
    <property type="component" value="Unassembled WGS sequence"/>
</dbReference>
<dbReference type="AlphaFoldDB" id="A0AAW0GQ25"/>
<protein>
    <submittedName>
        <fullName evidence="2">Uncharacterized protein</fullName>
    </submittedName>
</protein>
<name>A0AAW0GQ25_9APHY</name>
<comment type="caution">
    <text evidence="2">The sequence shown here is derived from an EMBL/GenBank/DDBJ whole genome shotgun (WGS) entry which is preliminary data.</text>
</comment>
<dbReference type="GO" id="GO:0016787">
    <property type="term" value="F:hydrolase activity"/>
    <property type="evidence" value="ECO:0007669"/>
    <property type="project" value="UniProtKB-KW"/>
</dbReference>
<dbReference type="InterPro" id="IPR010905">
    <property type="entry name" value="Glyco_hydro_88"/>
</dbReference>
<organism evidence="2 3">
    <name type="scientific">Cerrena zonata</name>
    <dbReference type="NCBI Taxonomy" id="2478898"/>
    <lineage>
        <taxon>Eukaryota</taxon>
        <taxon>Fungi</taxon>
        <taxon>Dikarya</taxon>
        <taxon>Basidiomycota</taxon>
        <taxon>Agaricomycotina</taxon>
        <taxon>Agaricomycetes</taxon>
        <taxon>Polyporales</taxon>
        <taxon>Cerrenaceae</taxon>
        <taxon>Cerrena</taxon>
    </lineage>
</organism>
<dbReference type="PANTHER" id="PTHR41814">
    <property type="entry name" value="EXPRESSED PROTEIN"/>
    <property type="match status" value="1"/>
</dbReference>
<evidence type="ECO:0000313" key="2">
    <source>
        <dbReference type="EMBL" id="KAK7693140.1"/>
    </source>
</evidence>
<gene>
    <name evidence="2" type="ORF">QCA50_002706</name>
</gene>
<dbReference type="EMBL" id="JASBNA010000003">
    <property type="protein sequence ID" value="KAK7693140.1"/>
    <property type="molecule type" value="Genomic_DNA"/>
</dbReference>
<keyword evidence="3" id="KW-1185">Reference proteome</keyword>
<sequence length="412" mass="46653">MTVSRISELLPPLLTTQRSSWEQGITAQALLEAHRDRAISTNCYDTIPNLLPYIHGLVYDAVVRQGSDGRLAVVLNGDGTSDPGALDPACIGEALYYLLHHHSTEISHGKFSIAANRMLDYVLIACPRAPIVENTFSSQDDNLILSHRIDSVQIWSDTIYMLPPFLVSAAVYYSHHPESNSRYHPANLIRMSLKQIILAAQVLQAPTGEWSHIYDLSKRKFERKTFWGVGNGWVCAGIIRVFTIFATAIQSRPEFGHYLDDEDTQKCLSRSYDILRRTFHACLRHIRPDNLFHNVLDDPSSFVETNLTQQLCYTLYTMLSLHIHTPFEITTLLNLPHLSLESIEEWKLRADAMRDAAVTKIDQWGFVRDVCGSPSFDKPGTAAEGQAWAIMMEVSRIKFLRQQEKLHDSEGD</sequence>
<dbReference type="PANTHER" id="PTHR41814:SF1">
    <property type="entry name" value="CELLULASE"/>
    <property type="match status" value="1"/>
</dbReference>
<dbReference type="Gene3D" id="1.50.10.10">
    <property type="match status" value="1"/>
</dbReference>
<evidence type="ECO:0000313" key="3">
    <source>
        <dbReference type="Proteomes" id="UP001385951"/>
    </source>
</evidence>
<dbReference type="InterPro" id="IPR012341">
    <property type="entry name" value="6hp_glycosidase-like_sf"/>
</dbReference>
<keyword evidence="1" id="KW-0378">Hydrolase</keyword>
<accession>A0AAW0GQ25</accession>
<dbReference type="InterPro" id="IPR008928">
    <property type="entry name" value="6-hairpin_glycosidase_sf"/>
</dbReference>
<proteinExistence type="predicted"/>
<reference evidence="2 3" key="1">
    <citation type="submission" date="2022-09" db="EMBL/GenBank/DDBJ databases">
        <authorList>
            <person name="Palmer J.M."/>
        </authorList>
    </citation>
    <scope>NUCLEOTIDE SEQUENCE [LARGE SCALE GENOMIC DNA]</scope>
    <source>
        <strain evidence="2 3">DSM 7382</strain>
    </source>
</reference>